<feature type="region of interest" description="Disordered" evidence="1">
    <location>
        <begin position="458"/>
        <end position="491"/>
    </location>
</feature>
<accession>A0A7S1UXF4</accession>
<feature type="region of interest" description="Disordered" evidence="1">
    <location>
        <begin position="198"/>
        <end position="406"/>
    </location>
</feature>
<feature type="compositionally biased region" description="Low complexity" evidence="1">
    <location>
        <begin position="139"/>
        <end position="149"/>
    </location>
</feature>
<evidence type="ECO:0000256" key="1">
    <source>
        <dbReference type="SAM" id="MobiDB-lite"/>
    </source>
</evidence>
<organism evidence="2">
    <name type="scientific">Grammatophora oceanica</name>
    <dbReference type="NCBI Taxonomy" id="210454"/>
    <lineage>
        <taxon>Eukaryota</taxon>
        <taxon>Sar</taxon>
        <taxon>Stramenopiles</taxon>
        <taxon>Ochrophyta</taxon>
        <taxon>Bacillariophyta</taxon>
        <taxon>Fragilariophyceae</taxon>
        <taxon>Fragilariophycidae</taxon>
        <taxon>Rhabdonematales</taxon>
        <taxon>Grammatophoraceae</taxon>
        <taxon>Grammatophora</taxon>
    </lineage>
</organism>
<feature type="compositionally biased region" description="Polar residues" evidence="1">
    <location>
        <begin position="53"/>
        <end position="63"/>
    </location>
</feature>
<feature type="compositionally biased region" description="Polar residues" evidence="1">
    <location>
        <begin position="266"/>
        <end position="326"/>
    </location>
</feature>
<feature type="region of interest" description="Disordered" evidence="1">
    <location>
        <begin position="636"/>
        <end position="657"/>
    </location>
</feature>
<feature type="compositionally biased region" description="Polar residues" evidence="1">
    <location>
        <begin position="640"/>
        <end position="652"/>
    </location>
</feature>
<gene>
    <name evidence="2" type="ORF">GOCE00092_LOCUS10397</name>
</gene>
<dbReference type="EMBL" id="HBGK01020413">
    <property type="protein sequence ID" value="CAD9281487.1"/>
    <property type="molecule type" value="Transcribed_RNA"/>
</dbReference>
<proteinExistence type="predicted"/>
<feature type="compositionally biased region" description="Basic and acidic residues" evidence="1">
    <location>
        <begin position="198"/>
        <end position="207"/>
    </location>
</feature>
<feature type="compositionally biased region" description="Polar residues" evidence="1">
    <location>
        <begin position="373"/>
        <end position="383"/>
    </location>
</feature>
<protein>
    <submittedName>
        <fullName evidence="2">Uncharacterized protein</fullName>
    </submittedName>
</protein>
<feature type="compositionally biased region" description="Low complexity" evidence="1">
    <location>
        <begin position="393"/>
        <end position="402"/>
    </location>
</feature>
<feature type="compositionally biased region" description="Low complexity" evidence="1">
    <location>
        <begin position="356"/>
        <end position="372"/>
    </location>
</feature>
<sequence>MNQGAPPLNTPVAAKRPSLLEMATPITRGDGTGSSYGGGLLMAPAPNLPPRDISSNTIPTFSTDEGDSALGRQGPSALGASVTSSETPGSNRWESIGGMPIVMGHGEEGSLDPTQFLPSTSIHDRVARGVASSSELTRRNANSSTTSNSDVSAKSMPSLLPSESKRLLRVGADDLTATSEVSQELSLDLAELPNLAKTRSDRKRDKAAAAAGGTTATAAAAAPSSESNRKKSPPRRRQSESKPRRMEDAAGGSSEPQNWFGGRQVIMSTASDSDDNSPNSHETNLLPNSFYSGDQATLSESGSTNPSITRLQRKQGSSGTMDTPRTASGIPTAPQTLPVGPNVPKPDDELPDLRSISEGSMSTSSGSTTSGTREASANSNVFSDSFMDGKVESPSSSQTSHSATEHFFSGNKSSPVLGMAATMIVGDGAGTQESSNDPPTASSATSFNMHFDSDSAGFGDFAPVEGRGRGTLRSGESKTTISTKTPIDHLPAEEMERLEQHKQKKILEALATVAKKKAKLDGKSIPSDKHFRTSSNAHTDVASLGSAGDIHIMGTWIKFSKKDIKEDPGRDDDVDSMDEITLDSHLVRDEMRFGNGQHSGVPAVKQNAGRRRSFGSRIRSSINAFRCRGDNWPCRPKNRYSASRRPTVTSTSRKPRLEKKLSSRRCLLYADAEEDGFDQALIGYDDTEIGRAGLSGIDEYEDL</sequence>
<feature type="compositionally biased region" description="Gly residues" evidence="1">
    <location>
        <begin position="30"/>
        <end position="40"/>
    </location>
</feature>
<reference evidence="2" key="1">
    <citation type="submission" date="2021-01" db="EMBL/GenBank/DDBJ databases">
        <authorList>
            <person name="Corre E."/>
            <person name="Pelletier E."/>
            <person name="Niang G."/>
            <person name="Scheremetjew M."/>
            <person name="Finn R."/>
            <person name="Kale V."/>
            <person name="Holt S."/>
            <person name="Cochrane G."/>
            <person name="Meng A."/>
            <person name="Brown T."/>
            <person name="Cohen L."/>
        </authorList>
    </citation>
    <scope>NUCLEOTIDE SEQUENCE</scope>
    <source>
        <strain evidence="2">CCMP 410</strain>
    </source>
</reference>
<feature type="compositionally biased region" description="Polar residues" evidence="1">
    <location>
        <begin position="81"/>
        <end position="93"/>
    </location>
</feature>
<feature type="region of interest" description="Disordered" evidence="1">
    <location>
        <begin position="24"/>
        <end position="96"/>
    </location>
</feature>
<dbReference type="AlphaFoldDB" id="A0A7S1UXF4"/>
<name>A0A7S1UXF4_9STRA</name>
<feature type="compositionally biased region" description="Low complexity" evidence="1">
    <location>
        <begin position="208"/>
        <end position="222"/>
    </location>
</feature>
<feature type="region of interest" description="Disordered" evidence="1">
    <location>
        <begin position="593"/>
        <end position="613"/>
    </location>
</feature>
<evidence type="ECO:0000313" key="2">
    <source>
        <dbReference type="EMBL" id="CAD9281487.1"/>
    </source>
</evidence>
<feature type="region of interest" description="Disordered" evidence="1">
    <location>
        <begin position="129"/>
        <end position="159"/>
    </location>
</feature>
<feature type="compositionally biased region" description="Basic and acidic residues" evidence="1">
    <location>
        <begin position="237"/>
        <end position="248"/>
    </location>
</feature>